<gene>
    <name evidence="3" type="ORF">Fcan01_13459</name>
</gene>
<feature type="compositionally biased region" description="Basic residues" evidence="1">
    <location>
        <begin position="64"/>
        <end position="74"/>
    </location>
</feature>
<sequence length="171" mass="19367">METEHLLWVGVSFAISLFLVWMVWNFFCGGGKKGDGSSGDGSDRDDDSDSFSSTHVITGGHPGKGGKRKRRFKRATMNDHSSTNENTTTDDESARGEYGEDRGKRPRRKSRRERRSSTYQYKENNYGLHDPFSEWAPKADNFRDPTIPIVHNYPKSPSAPRKLSHVQVNLS</sequence>
<evidence type="ECO:0000313" key="4">
    <source>
        <dbReference type="Proteomes" id="UP000198287"/>
    </source>
</evidence>
<protein>
    <submittedName>
        <fullName evidence="3">Uncharacterized protein</fullName>
    </submittedName>
</protein>
<organism evidence="3 4">
    <name type="scientific">Folsomia candida</name>
    <name type="common">Springtail</name>
    <dbReference type="NCBI Taxonomy" id="158441"/>
    <lineage>
        <taxon>Eukaryota</taxon>
        <taxon>Metazoa</taxon>
        <taxon>Ecdysozoa</taxon>
        <taxon>Arthropoda</taxon>
        <taxon>Hexapoda</taxon>
        <taxon>Collembola</taxon>
        <taxon>Entomobryomorpha</taxon>
        <taxon>Isotomoidea</taxon>
        <taxon>Isotomidae</taxon>
        <taxon>Proisotominae</taxon>
        <taxon>Folsomia</taxon>
    </lineage>
</organism>
<dbReference type="Proteomes" id="UP000198287">
    <property type="component" value="Unassembled WGS sequence"/>
</dbReference>
<keyword evidence="2" id="KW-0472">Membrane</keyword>
<name>A0A226E444_FOLCA</name>
<keyword evidence="2" id="KW-1133">Transmembrane helix</keyword>
<dbReference type="EMBL" id="LNIX01000007">
    <property type="protein sequence ID" value="OXA52363.1"/>
    <property type="molecule type" value="Genomic_DNA"/>
</dbReference>
<proteinExistence type="predicted"/>
<keyword evidence="2" id="KW-0812">Transmembrane</keyword>
<reference evidence="3 4" key="1">
    <citation type="submission" date="2015-12" db="EMBL/GenBank/DDBJ databases">
        <title>The genome of Folsomia candida.</title>
        <authorList>
            <person name="Faddeeva A."/>
            <person name="Derks M.F."/>
            <person name="Anvar Y."/>
            <person name="Smit S."/>
            <person name="Van Straalen N."/>
            <person name="Roelofs D."/>
        </authorList>
    </citation>
    <scope>NUCLEOTIDE SEQUENCE [LARGE SCALE GENOMIC DNA]</scope>
    <source>
        <strain evidence="3 4">VU population</strain>
        <tissue evidence="3">Whole body</tissue>
    </source>
</reference>
<feature type="compositionally biased region" description="Basic and acidic residues" evidence="1">
    <location>
        <begin position="92"/>
        <end position="103"/>
    </location>
</feature>
<comment type="caution">
    <text evidence="3">The sequence shown here is derived from an EMBL/GenBank/DDBJ whole genome shotgun (WGS) entry which is preliminary data.</text>
</comment>
<feature type="transmembrane region" description="Helical" evidence="2">
    <location>
        <begin position="6"/>
        <end position="27"/>
    </location>
</feature>
<feature type="region of interest" description="Disordered" evidence="1">
    <location>
        <begin position="34"/>
        <end position="131"/>
    </location>
</feature>
<evidence type="ECO:0000256" key="2">
    <source>
        <dbReference type="SAM" id="Phobius"/>
    </source>
</evidence>
<accession>A0A226E444</accession>
<evidence type="ECO:0000313" key="3">
    <source>
        <dbReference type="EMBL" id="OXA52363.1"/>
    </source>
</evidence>
<dbReference type="AlphaFoldDB" id="A0A226E444"/>
<evidence type="ECO:0000256" key="1">
    <source>
        <dbReference type="SAM" id="MobiDB-lite"/>
    </source>
</evidence>
<feature type="compositionally biased region" description="Polar residues" evidence="1">
    <location>
        <begin position="78"/>
        <end position="87"/>
    </location>
</feature>
<keyword evidence="4" id="KW-1185">Reference proteome</keyword>
<feature type="compositionally biased region" description="Basic residues" evidence="1">
    <location>
        <begin position="104"/>
        <end position="114"/>
    </location>
</feature>